<dbReference type="Gene3D" id="3.10.290.10">
    <property type="entry name" value="RNA-binding S4 domain"/>
    <property type="match status" value="1"/>
</dbReference>
<evidence type="ECO:0000256" key="2">
    <source>
        <dbReference type="ARBA" id="ARBA00022490"/>
    </source>
</evidence>
<dbReference type="FunFam" id="1.10.240.10:FF:000006">
    <property type="entry name" value="Tyrosine--tRNA ligase"/>
    <property type="match status" value="1"/>
</dbReference>
<sequence>MTQSIESTLAELKRGVENIYSEEDLITKLKENRPLRIKLGADPTAPDIHLGHTVVLNKLRQFQQFGHEVYFLIGDFTGMVGDPSGKNSTRPPLSREDVLRNAETYKEQIFKILDPQKTKIVFNSDWLGKLGTEGMIRLASNYTVARMLEREDFKNRFTNQQPIAIHEFIYPLLQGYDSVELKADVELGGTDQTFNLLVGRELQKSAGQKPQVAMTLPLLVGLDGEKKMSKSLGNYIGVTEAPNEMFGKIMSISDDLMWDWYNLLSFRPLDEITQLKADVEKGKNPRDVKILLAKEIIARFHNDAAADAAEQEFINRFQKRAMPDEMPELTFEGEIGLAALLKEAGLVPSTSEAIRSAQQGGVKIDGEKIDDVRQNAQKGTFVYQVGKRKFARITVK</sequence>
<dbReference type="InterPro" id="IPR036986">
    <property type="entry name" value="S4_RNA-bd_sf"/>
</dbReference>
<dbReference type="GO" id="GO:0005829">
    <property type="term" value="C:cytosol"/>
    <property type="evidence" value="ECO:0007669"/>
    <property type="project" value="TreeGrafter"/>
</dbReference>
<dbReference type="EMBL" id="CP055306">
    <property type="protein sequence ID" value="QLB39963.1"/>
    <property type="molecule type" value="Genomic_DNA"/>
</dbReference>
<dbReference type="PRINTS" id="PR01040">
    <property type="entry name" value="TRNASYNTHTYR"/>
</dbReference>
<dbReference type="Pfam" id="PF01479">
    <property type="entry name" value="S4"/>
    <property type="match status" value="1"/>
</dbReference>
<dbReference type="Pfam" id="PF00579">
    <property type="entry name" value="tRNA-synt_1b"/>
    <property type="match status" value="1"/>
</dbReference>
<keyword evidence="7 10" id="KW-0648">Protein biosynthesis</keyword>
<evidence type="ECO:0000256" key="8">
    <source>
        <dbReference type="ARBA" id="ARBA00023146"/>
    </source>
</evidence>
<evidence type="ECO:0000256" key="6">
    <source>
        <dbReference type="ARBA" id="ARBA00022884"/>
    </source>
</evidence>
<dbReference type="PANTHER" id="PTHR11766">
    <property type="entry name" value="TYROSYL-TRNA SYNTHETASE"/>
    <property type="match status" value="1"/>
</dbReference>
<dbReference type="InterPro" id="IPR002305">
    <property type="entry name" value="aa-tRNA-synth_Ic"/>
</dbReference>
<feature type="binding site" evidence="10">
    <location>
        <position position="230"/>
    </location>
    <ligand>
        <name>ATP</name>
        <dbReference type="ChEBI" id="CHEBI:30616"/>
    </ligand>
</feature>
<dbReference type="FunFam" id="3.10.290.10:FF:000022">
    <property type="entry name" value="Tyrosine--tRNA ligase"/>
    <property type="match status" value="1"/>
</dbReference>
<dbReference type="Gene3D" id="1.10.240.10">
    <property type="entry name" value="Tyrosyl-Transfer RNA Synthetase"/>
    <property type="match status" value="1"/>
</dbReference>
<dbReference type="CDD" id="cd00805">
    <property type="entry name" value="TyrRS_core"/>
    <property type="match status" value="1"/>
</dbReference>
<keyword evidence="3 10" id="KW-0436">Ligase</keyword>
<evidence type="ECO:0000256" key="9">
    <source>
        <dbReference type="ARBA" id="ARBA00048248"/>
    </source>
</evidence>
<dbReference type="InterPro" id="IPR014729">
    <property type="entry name" value="Rossmann-like_a/b/a_fold"/>
</dbReference>
<comment type="subcellular location">
    <subcellularLocation>
        <location evidence="10">Cytoplasm</location>
    </subcellularLocation>
</comment>
<dbReference type="GO" id="GO:0003723">
    <property type="term" value="F:RNA binding"/>
    <property type="evidence" value="ECO:0007669"/>
    <property type="project" value="UniProtKB-KW"/>
</dbReference>
<evidence type="ECO:0000259" key="12">
    <source>
        <dbReference type="SMART" id="SM00363"/>
    </source>
</evidence>
<evidence type="ECO:0000313" key="15">
    <source>
        <dbReference type="Proteomes" id="UP000509660"/>
    </source>
</evidence>
<keyword evidence="2 10" id="KW-0963">Cytoplasm</keyword>
<dbReference type="Gene3D" id="3.40.50.620">
    <property type="entry name" value="HUPs"/>
    <property type="match status" value="1"/>
</dbReference>
<keyword evidence="4 10" id="KW-0547">Nucleotide-binding</keyword>
<keyword evidence="8 10" id="KW-0030">Aminoacyl-tRNA synthetase</keyword>
<evidence type="ECO:0000313" key="14">
    <source>
        <dbReference type="EMBL" id="QLB41550.1"/>
    </source>
</evidence>
<dbReference type="InterPro" id="IPR001412">
    <property type="entry name" value="aa-tRNA-synth_I_CS"/>
</dbReference>
<dbReference type="KEGG" id="mpeg:HV560_01160"/>
<evidence type="ECO:0000256" key="4">
    <source>
        <dbReference type="ARBA" id="ARBA00022741"/>
    </source>
</evidence>
<keyword evidence="6 11" id="KW-0694">RNA-binding</keyword>
<dbReference type="GO" id="GO:0006437">
    <property type="term" value="P:tyrosyl-tRNA aminoacylation"/>
    <property type="evidence" value="ECO:0007669"/>
    <property type="project" value="UniProtKB-UniRule"/>
</dbReference>
<name>A0A7D5DXN2_9PAST</name>
<evidence type="ECO:0000256" key="7">
    <source>
        <dbReference type="ARBA" id="ARBA00022917"/>
    </source>
</evidence>
<dbReference type="FunFam" id="3.40.50.620:FF:000061">
    <property type="entry name" value="Tyrosine--tRNA ligase"/>
    <property type="match status" value="1"/>
</dbReference>
<dbReference type="PROSITE" id="PS00178">
    <property type="entry name" value="AA_TRNA_LIGASE_I"/>
    <property type="match status" value="1"/>
</dbReference>
<dbReference type="EMBL" id="CP055305">
    <property type="protein sequence ID" value="QLB41550.1"/>
    <property type="molecule type" value="Genomic_DNA"/>
</dbReference>
<evidence type="ECO:0000256" key="1">
    <source>
        <dbReference type="ARBA" id="ARBA00011738"/>
    </source>
</evidence>
<dbReference type="NCBIfam" id="TIGR00234">
    <property type="entry name" value="tyrS"/>
    <property type="match status" value="1"/>
</dbReference>
<reference evidence="15 16" key="1">
    <citation type="submission" date="2020-06" db="EMBL/GenBank/DDBJ databases">
        <title>Mannheimia pernigra sp. nov. isolated from bovine respiratory tract.</title>
        <authorList>
            <person name="Kuhnert P."/>
            <person name="Akarsu-Egger H."/>
        </authorList>
    </citation>
    <scope>NUCLEOTIDE SEQUENCE [LARGE SCALE GENOMIC DNA]</scope>
    <source>
        <strain evidence="14 16">17CN0883</strain>
        <strain evidence="13 15">BNO311</strain>
    </source>
</reference>
<comment type="similarity">
    <text evidence="10">Belongs to the class-I aminoacyl-tRNA synthetase family. TyrS type 2 subfamily.</text>
</comment>
<dbReference type="CDD" id="cd00165">
    <property type="entry name" value="S4"/>
    <property type="match status" value="1"/>
</dbReference>
<proteinExistence type="inferred from homology"/>
<dbReference type="HAMAP" id="MF_02007">
    <property type="entry name" value="Tyr_tRNA_synth_type2"/>
    <property type="match status" value="1"/>
</dbReference>
<organism evidence="13 15">
    <name type="scientific">Mannheimia pernigra</name>
    <dbReference type="NCBI Taxonomy" id="111844"/>
    <lineage>
        <taxon>Bacteria</taxon>
        <taxon>Pseudomonadati</taxon>
        <taxon>Pseudomonadota</taxon>
        <taxon>Gammaproteobacteria</taxon>
        <taxon>Pasteurellales</taxon>
        <taxon>Pasteurellaceae</taxon>
        <taxon>Mannheimia</taxon>
    </lineage>
</organism>
<feature type="domain" description="RNA-binding S4" evidence="12">
    <location>
        <begin position="335"/>
        <end position="394"/>
    </location>
</feature>
<evidence type="ECO:0000256" key="3">
    <source>
        <dbReference type="ARBA" id="ARBA00022598"/>
    </source>
</evidence>
<dbReference type="Proteomes" id="UP000509660">
    <property type="component" value="Chromosome"/>
</dbReference>
<evidence type="ECO:0000256" key="11">
    <source>
        <dbReference type="PROSITE-ProRule" id="PRU00182"/>
    </source>
</evidence>
<dbReference type="PANTHER" id="PTHR11766:SF1">
    <property type="entry name" value="TYROSINE--TRNA LIGASE"/>
    <property type="match status" value="1"/>
</dbReference>
<dbReference type="RefSeq" id="WP_176809543.1">
    <property type="nucleotide sequence ID" value="NZ_CP055305.1"/>
</dbReference>
<dbReference type="GO" id="GO:0005524">
    <property type="term" value="F:ATP binding"/>
    <property type="evidence" value="ECO:0007669"/>
    <property type="project" value="UniProtKB-UniRule"/>
</dbReference>
<comment type="function">
    <text evidence="10">Catalyzes the attachment of tyrosine to tRNA(Tyr) in a two-step reaction: tyrosine is first activated by ATP to form Tyr-AMP and then transferred to the acceptor end of tRNA(Tyr).</text>
</comment>
<dbReference type="SUPFAM" id="SSF55174">
    <property type="entry name" value="Alpha-L RNA-binding motif"/>
    <property type="match status" value="1"/>
</dbReference>
<evidence type="ECO:0000256" key="10">
    <source>
        <dbReference type="HAMAP-Rule" id="MF_02007"/>
    </source>
</evidence>
<protein>
    <recommendedName>
        <fullName evidence="10">Tyrosine--tRNA ligase</fullName>
        <ecNumber evidence="10">6.1.1.1</ecNumber>
    </recommendedName>
    <alternativeName>
        <fullName evidence="10">Tyrosyl-tRNA synthetase</fullName>
        <shortName evidence="10">TyrRS</shortName>
    </alternativeName>
</protein>
<dbReference type="InterPro" id="IPR024088">
    <property type="entry name" value="Tyr-tRNA-ligase_bac-type"/>
</dbReference>
<dbReference type="SUPFAM" id="SSF52374">
    <property type="entry name" value="Nucleotidylyl transferase"/>
    <property type="match status" value="1"/>
</dbReference>
<dbReference type="InterPro" id="IPR024108">
    <property type="entry name" value="Tyr-tRNA-ligase_bac_2"/>
</dbReference>
<dbReference type="PROSITE" id="PS50889">
    <property type="entry name" value="S4"/>
    <property type="match status" value="1"/>
</dbReference>
<feature type="short sequence motif" description="'HIGH' region" evidence="10">
    <location>
        <begin position="43"/>
        <end position="52"/>
    </location>
</feature>
<evidence type="ECO:0000256" key="5">
    <source>
        <dbReference type="ARBA" id="ARBA00022840"/>
    </source>
</evidence>
<feature type="short sequence motif" description="'KMSKS' region" evidence="10">
    <location>
        <begin position="227"/>
        <end position="231"/>
    </location>
</feature>
<dbReference type="EC" id="6.1.1.1" evidence="10"/>
<evidence type="ECO:0000313" key="16">
    <source>
        <dbReference type="Proteomes" id="UP000509784"/>
    </source>
</evidence>
<dbReference type="GO" id="GO:0004831">
    <property type="term" value="F:tyrosine-tRNA ligase activity"/>
    <property type="evidence" value="ECO:0007669"/>
    <property type="project" value="UniProtKB-UniRule"/>
</dbReference>
<evidence type="ECO:0000313" key="13">
    <source>
        <dbReference type="EMBL" id="QLB39963.1"/>
    </source>
</evidence>
<dbReference type="SMART" id="SM00363">
    <property type="entry name" value="S4"/>
    <property type="match status" value="1"/>
</dbReference>
<gene>
    <name evidence="10" type="primary">tyrS</name>
    <name evidence="13" type="ORF">HV559_03245</name>
    <name evidence="14" type="ORF">HV560_01160</name>
</gene>
<dbReference type="InterPro" id="IPR002307">
    <property type="entry name" value="Tyr-tRNA-ligase"/>
</dbReference>
<accession>A0A7D5DXN2</accession>
<dbReference type="InterPro" id="IPR002942">
    <property type="entry name" value="S4_RNA-bd"/>
</dbReference>
<dbReference type="Proteomes" id="UP000509784">
    <property type="component" value="Chromosome"/>
</dbReference>
<comment type="catalytic activity">
    <reaction evidence="9 10">
        <text>tRNA(Tyr) + L-tyrosine + ATP = L-tyrosyl-tRNA(Tyr) + AMP + diphosphate + H(+)</text>
        <dbReference type="Rhea" id="RHEA:10220"/>
        <dbReference type="Rhea" id="RHEA-COMP:9706"/>
        <dbReference type="Rhea" id="RHEA-COMP:9707"/>
        <dbReference type="ChEBI" id="CHEBI:15378"/>
        <dbReference type="ChEBI" id="CHEBI:30616"/>
        <dbReference type="ChEBI" id="CHEBI:33019"/>
        <dbReference type="ChEBI" id="CHEBI:58315"/>
        <dbReference type="ChEBI" id="CHEBI:78442"/>
        <dbReference type="ChEBI" id="CHEBI:78536"/>
        <dbReference type="ChEBI" id="CHEBI:456215"/>
        <dbReference type="EC" id="6.1.1.1"/>
    </reaction>
</comment>
<keyword evidence="5 10" id="KW-0067">ATP-binding</keyword>
<comment type="subunit">
    <text evidence="1 10">Homodimer.</text>
</comment>
<keyword evidence="15" id="KW-1185">Reference proteome</keyword>
<dbReference type="AlphaFoldDB" id="A0A7D5DXN2"/>